<evidence type="ECO:0000313" key="1">
    <source>
        <dbReference type="EMBL" id="KAL3651743.1"/>
    </source>
</evidence>
<protein>
    <submittedName>
        <fullName evidence="1">Uncharacterized protein</fullName>
    </submittedName>
</protein>
<dbReference type="Proteomes" id="UP001632038">
    <property type="component" value="Unassembled WGS sequence"/>
</dbReference>
<evidence type="ECO:0000313" key="2">
    <source>
        <dbReference type="Proteomes" id="UP001632038"/>
    </source>
</evidence>
<keyword evidence="2" id="KW-1185">Reference proteome</keyword>
<comment type="caution">
    <text evidence="1">The sequence shown here is derived from an EMBL/GenBank/DDBJ whole genome shotgun (WGS) entry which is preliminary data.</text>
</comment>
<dbReference type="EMBL" id="JAVIJP010000006">
    <property type="protein sequence ID" value="KAL3651743.1"/>
    <property type="molecule type" value="Genomic_DNA"/>
</dbReference>
<reference evidence="2" key="1">
    <citation type="journal article" date="2024" name="IScience">
        <title>Strigolactones Initiate the Formation of Haustorium-like Structures in Castilleja.</title>
        <authorList>
            <person name="Buerger M."/>
            <person name="Peterson D."/>
            <person name="Chory J."/>
        </authorList>
    </citation>
    <scope>NUCLEOTIDE SEQUENCE [LARGE SCALE GENOMIC DNA]</scope>
</reference>
<proteinExistence type="predicted"/>
<dbReference type="PANTHER" id="PTHR31900">
    <property type="entry name" value="F-BOX/RNI SUPERFAMILY PROTEIN-RELATED"/>
    <property type="match status" value="1"/>
</dbReference>
<dbReference type="InterPro" id="IPR050232">
    <property type="entry name" value="FBL13/AtMIF1-like"/>
</dbReference>
<organism evidence="1 2">
    <name type="scientific">Castilleja foliolosa</name>
    <dbReference type="NCBI Taxonomy" id="1961234"/>
    <lineage>
        <taxon>Eukaryota</taxon>
        <taxon>Viridiplantae</taxon>
        <taxon>Streptophyta</taxon>
        <taxon>Embryophyta</taxon>
        <taxon>Tracheophyta</taxon>
        <taxon>Spermatophyta</taxon>
        <taxon>Magnoliopsida</taxon>
        <taxon>eudicotyledons</taxon>
        <taxon>Gunneridae</taxon>
        <taxon>Pentapetalae</taxon>
        <taxon>asterids</taxon>
        <taxon>lamiids</taxon>
        <taxon>Lamiales</taxon>
        <taxon>Orobanchaceae</taxon>
        <taxon>Pedicularideae</taxon>
        <taxon>Castillejinae</taxon>
        <taxon>Castilleja</taxon>
    </lineage>
</organism>
<dbReference type="PANTHER" id="PTHR31900:SF34">
    <property type="entry name" value="EMB|CAB62440.1-RELATED"/>
    <property type="match status" value="1"/>
</dbReference>
<dbReference type="SUPFAM" id="SSF52047">
    <property type="entry name" value="RNI-like"/>
    <property type="match status" value="1"/>
</dbReference>
<sequence length="188" mass="22084">MDRDLSCCYISSPTIKRLSISFPSADSRCCYTYSKVKINAPGLRYIDVYDFSYDEITFSPMPSLIEADVHFDIYSLDVDYYTYARCMLEFIDSLSNVRCLRLSGDSEECLELEMVAPYVRFDNLIKLEMAADWRFIPKFLESADRLEVLIIHKVDEELQNWTEPIEKQHECLLSSLRMVQIDEFGWKE</sequence>
<dbReference type="AlphaFoldDB" id="A0ABD3EBC8"/>
<name>A0ABD3EBC8_9LAMI</name>
<accession>A0ABD3EBC8</accession>
<gene>
    <name evidence="1" type="ORF">CASFOL_004745</name>
</gene>